<name>A0A197JLB3_9FUNG</name>
<dbReference type="AlphaFoldDB" id="A0A197JLB3"/>
<dbReference type="EMBL" id="KV442072">
    <property type="protein sequence ID" value="OAQ25940.1"/>
    <property type="molecule type" value="Genomic_DNA"/>
</dbReference>
<gene>
    <name evidence="2" type="ORF">K457DRAFT_736670</name>
</gene>
<evidence type="ECO:0000313" key="3">
    <source>
        <dbReference type="Proteomes" id="UP000078512"/>
    </source>
</evidence>
<feature type="transmembrane region" description="Helical" evidence="1">
    <location>
        <begin position="71"/>
        <end position="88"/>
    </location>
</feature>
<accession>A0A197JLB3</accession>
<protein>
    <submittedName>
        <fullName evidence="2">Uncharacterized protein</fullName>
    </submittedName>
</protein>
<keyword evidence="1" id="KW-1133">Transmembrane helix</keyword>
<feature type="transmembrane region" description="Helical" evidence="1">
    <location>
        <begin position="39"/>
        <end position="59"/>
    </location>
</feature>
<organism evidence="2 3">
    <name type="scientific">Linnemannia elongata AG-77</name>
    <dbReference type="NCBI Taxonomy" id="1314771"/>
    <lineage>
        <taxon>Eukaryota</taxon>
        <taxon>Fungi</taxon>
        <taxon>Fungi incertae sedis</taxon>
        <taxon>Mucoromycota</taxon>
        <taxon>Mortierellomycotina</taxon>
        <taxon>Mortierellomycetes</taxon>
        <taxon>Mortierellales</taxon>
        <taxon>Mortierellaceae</taxon>
        <taxon>Linnemannia</taxon>
    </lineage>
</organism>
<evidence type="ECO:0000313" key="2">
    <source>
        <dbReference type="EMBL" id="OAQ25940.1"/>
    </source>
</evidence>
<dbReference type="Proteomes" id="UP000078512">
    <property type="component" value="Unassembled WGS sequence"/>
</dbReference>
<proteinExistence type="predicted"/>
<feature type="transmembrane region" description="Helical" evidence="1">
    <location>
        <begin position="109"/>
        <end position="126"/>
    </location>
</feature>
<reference evidence="2 3" key="1">
    <citation type="submission" date="2016-05" db="EMBL/GenBank/DDBJ databases">
        <title>Genome sequencing reveals origins of a unique bacterial endosymbiosis in the earliest lineages of terrestrial Fungi.</title>
        <authorList>
            <consortium name="DOE Joint Genome Institute"/>
            <person name="Uehling J."/>
            <person name="Gryganskyi A."/>
            <person name="Hameed K."/>
            <person name="Tschaplinski T."/>
            <person name="Misztal P."/>
            <person name="Wu S."/>
            <person name="Desiro A."/>
            <person name="Vande Pol N."/>
            <person name="Du Z.-Y."/>
            <person name="Zienkiewicz A."/>
            <person name="Zienkiewicz K."/>
            <person name="Morin E."/>
            <person name="Tisserant E."/>
            <person name="Splivallo R."/>
            <person name="Hainaut M."/>
            <person name="Henrissat B."/>
            <person name="Ohm R."/>
            <person name="Kuo A."/>
            <person name="Yan J."/>
            <person name="Lipzen A."/>
            <person name="Nolan M."/>
            <person name="Labutti K."/>
            <person name="Barry K."/>
            <person name="Goldstein A."/>
            <person name="Labbe J."/>
            <person name="Schadt C."/>
            <person name="Tuskan G."/>
            <person name="Grigoriev I."/>
            <person name="Martin F."/>
            <person name="Vilgalys R."/>
            <person name="Bonito G."/>
        </authorList>
    </citation>
    <scope>NUCLEOTIDE SEQUENCE [LARGE SCALE GENOMIC DNA]</scope>
    <source>
        <strain evidence="2 3">AG-77</strain>
    </source>
</reference>
<sequence length="132" mass="15529">MPSPTFFFSIISSFFLKPFNSIHFSHFPIVHTPTLKKSIIFPYVCIHIMHYCLPFSPSFSFPLPPSSEPSPLFLSLCQTIFGVLFPSVHLRKTRKRKRIRNIYIHPDSVHLWIPFPFLLVLFYILLPHTQQQ</sequence>
<keyword evidence="1" id="KW-0812">Transmembrane</keyword>
<keyword evidence="3" id="KW-1185">Reference proteome</keyword>
<keyword evidence="1" id="KW-0472">Membrane</keyword>
<evidence type="ECO:0000256" key="1">
    <source>
        <dbReference type="SAM" id="Phobius"/>
    </source>
</evidence>
<feature type="transmembrane region" description="Helical" evidence="1">
    <location>
        <begin position="6"/>
        <end position="27"/>
    </location>
</feature>